<dbReference type="AlphaFoldDB" id="A0A2P6QN06"/>
<evidence type="ECO:0000313" key="3">
    <source>
        <dbReference type="Proteomes" id="UP000238479"/>
    </source>
</evidence>
<proteinExistence type="predicted"/>
<keyword evidence="3" id="KW-1185">Reference proteome</keyword>
<dbReference type="EMBL" id="PDCK01000043">
    <property type="protein sequence ID" value="PRQ35564.1"/>
    <property type="molecule type" value="Genomic_DNA"/>
</dbReference>
<evidence type="ECO:0000313" key="2">
    <source>
        <dbReference type="EMBL" id="PRQ35564.1"/>
    </source>
</evidence>
<comment type="caution">
    <text evidence="2">The sequence shown here is derived from an EMBL/GenBank/DDBJ whole genome shotgun (WGS) entry which is preliminary data.</text>
</comment>
<dbReference type="Gramene" id="PRQ35564">
    <property type="protein sequence ID" value="PRQ35564"/>
    <property type="gene ID" value="RchiOBHm_Chr5g0081391"/>
</dbReference>
<accession>A0A2P6QN06</accession>
<gene>
    <name evidence="2" type="ORF">RchiOBHm_Chr5g0081391</name>
</gene>
<dbReference type="STRING" id="74649.A0A2P6QN06"/>
<dbReference type="Proteomes" id="UP000238479">
    <property type="component" value="Chromosome 5"/>
</dbReference>
<feature type="region of interest" description="Disordered" evidence="1">
    <location>
        <begin position="206"/>
        <end position="230"/>
    </location>
</feature>
<evidence type="ECO:0000256" key="1">
    <source>
        <dbReference type="SAM" id="MobiDB-lite"/>
    </source>
</evidence>
<protein>
    <submittedName>
        <fullName evidence="2">Uncharacterized protein</fullName>
    </submittedName>
</protein>
<sequence>MPPTLHQSLDPISHSIPSLISLCSLPSPISPLPSARSPFSLCSNASHPISLLPPSDLSQITHHRTHPIPARSPIGLRSISLCSVSGRSPISIGRSPISIRSISSARSLLGLRSISGRSPLSSGRSPSARSPVDLPPLGLRSVSLLGLSPLLGLPLFDLPLTEPIQSQNASRPHLHLKLKPQSSNFRIKQERLLTAENQRLNEKCEAMQPRQPVSEQRENLACTESSPSSGVDIELFVGLPERRSKH</sequence>
<reference evidence="2 3" key="1">
    <citation type="journal article" date="2018" name="Nat. Genet.">
        <title>The Rosa genome provides new insights in the design of modern roses.</title>
        <authorList>
            <person name="Bendahmane M."/>
        </authorList>
    </citation>
    <scope>NUCLEOTIDE SEQUENCE [LARGE SCALE GENOMIC DNA]</scope>
    <source>
        <strain evidence="3">cv. Old Blush</strain>
    </source>
</reference>
<organism evidence="2 3">
    <name type="scientific">Rosa chinensis</name>
    <name type="common">China rose</name>
    <dbReference type="NCBI Taxonomy" id="74649"/>
    <lineage>
        <taxon>Eukaryota</taxon>
        <taxon>Viridiplantae</taxon>
        <taxon>Streptophyta</taxon>
        <taxon>Embryophyta</taxon>
        <taxon>Tracheophyta</taxon>
        <taxon>Spermatophyta</taxon>
        <taxon>Magnoliopsida</taxon>
        <taxon>eudicotyledons</taxon>
        <taxon>Gunneridae</taxon>
        <taxon>Pentapetalae</taxon>
        <taxon>rosids</taxon>
        <taxon>fabids</taxon>
        <taxon>Rosales</taxon>
        <taxon>Rosaceae</taxon>
        <taxon>Rosoideae</taxon>
        <taxon>Rosoideae incertae sedis</taxon>
        <taxon>Rosa</taxon>
    </lineage>
</organism>
<name>A0A2P6QN06_ROSCH</name>